<dbReference type="GO" id="GO:0005524">
    <property type="term" value="F:ATP binding"/>
    <property type="evidence" value="ECO:0007669"/>
    <property type="project" value="InterPro"/>
</dbReference>
<dbReference type="AlphaFoldDB" id="A0A3R7GEU7"/>
<evidence type="ECO:0000313" key="2">
    <source>
        <dbReference type="EMBL" id="RLN48401.1"/>
    </source>
</evidence>
<dbReference type="PANTHER" id="PTHR44329">
    <property type="entry name" value="SERINE/THREONINE-PROTEIN KINASE TNNI3K-RELATED"/>
    <property type="match status" value="1"/>
</dbReference>
<dbReference type="SMART" id="SM00220">
    <property type="entry name" value="S_TKc"/>
    <property type="match status" value="1"/>
</dbReference>
<accession>A0A3R7GEU7</accession>
<dbReference type="InterPro" id="IPR000719">
    <property type="entry name" value="Prot_kinase_dom"/>
</dbReference>
<evidence type="ECO:0000259" key="1">
    <source>
        <dbReference type="PROSITE" id="PS50011"/>
    </source>
</evidence>
<sequence>MGSVAWALWIDAEVDGQSRWHSANAGRTRSNCALGDHLVGELMHVAHSTDTGTTDTTIARCASALRNRLASYEKESRLLMKLARHGEVVLVLQRAVEAALGILNLLDTPSRDSWYQHLHHERDEQMKLYEKLLTDDRKLMAETGDEDQQLEILTVLKHSFDQDGDLLTQRELDVTSAVYDSVARRANVIAVTSPKWLSTSEFEWSFSEMTPLDDEEECIRETIIWAELNHPNILKIYGACHVGEHGILHEANFLDVHPYWREFLGCARGLRYMHDRGFVHRFFSRGSLRSSKSEGGDGVLLGFGLVPLSEAIRHGIQYSTWVERQGDDIHPSVASDVLAFGHHIFESLLFWMDGYDDDDDDNEAAMLAPSMTGRLPDTRPEFLDEDGWRLLVGMCADNAAERTNMTDVIRQIEVLASQEEGGKNFSIHHDIDQLIFASPLLGNGARAHRWEPIWNQARDNQRKILAAHLEDPSSFLDQVEEESNRGEALALLQFEAHNHFGTRSAPSVLVTQYNVTEAVEEDSLPAWFIPPYQVNLGNHAADGSFGAVYYGQWLDTDVVVKQVTTDQLDRANRLQFRHEANLWFGLNHVNLVKLYGACHEGRPFFVCEKASEGTIGSFLKGKGRWEIWDSIRDAARGLKHLHEHSIVHGDLKGNNILVCDDGLVKLADFGLSSIANRAGVVTDGIEGALGAFRWKAPECILGARPTFASDIFSFGMCIIEIATGDFPWGKDMSDPVVKFNVAEKKMIPPRPKSFNDTEWELVTRMCKFDPQHRINAGAVVSFVDNM</sequence>
<evidence type="ECO:0000313" key="3">
    <source>
        <dbReference type="Proteomes" id="UP000284657"/>
    </source>
</evidence>
<dbReference type="GO" id="GO:0004674">
    <property type="term" value="F:protein serine/threonine kinase activity"/>
    <property type="evidence" value="ECO:0007669"/>
    <property type="project" value="TreeGrafter"/>
</dbReference>
<dbReference type="Pfam" id="PF07714">
    <property type="entry name" value="PK_Tyr_Ser-Thr"/>
    <property type="match status" value="1"/>
</dbReference>
<reference evidence="2 3" key="1">
    <citation type="submission" date="2018-07" db="EMBL/GenBank/DDBJ databases">
        <title>Genome sequencing of oomycete isolates from Chile give support for New Zealand origin for Phytophthora kernoviae and make available the first Nothophytophthora sp. genome.</title>
        <authorList>
            <person name="Studholme D.J."/>
            <person name="Sanfuentes E."/>
            <person name="Panda P."/>
            <person name="Hill R."/>
            <person name="Sambles C."/>
            <person name="Grant M."/>
            <person name="Williams N.M."/>
            <person name="Mcdougal R.L."/>
        </authorList>
    </citation>
    <scope>NUCLEOTIDE SEQUENCE [LARGE SCALE GENOMIC DNA]</scope>
    <source>
        <strain evidence="2">Chile7</strain>
    </source>
</reference>
<dbReference type="Gene3D" id="1.10.510.10">
    <property type="entry name" value="Transferase(Phosphotransferase) domain 1"/>
    <property type="match status" value="2"/>
</dbReference>
<organism evidence="2 3">
    <name type="scientific">Phytophthora kernoviae</name>
    <dbReference type="NCBI Taxonomy" id="325452"/>
    <lineage>
        <taxon>Eukaryota</taxon>
        <taxon>Sar</taxon>
        <taxon>Stramenopiles</taxon>
        <taxon>Oomycota</taxon>
        <taxon>Peronosporomycetes</taxon>
        <taxon>Peronosporales</taxon>
        <taxon>Peronosporaceae</taxon>
        <taxon>Phytophthora</taxon>
    </lineage>
</organism>
<dbReference type="PROSITE" id="PS00108">
    <property type="entry name" value="PROTEIN_KINASE_ST"/>
    <property type="match status" value="1"/>
</dbReference>
<dbReference type="SUPFAM" id="SSF56112">
    <property type="entry name" value="Protein kinase-like (PK-like)"/>
    <property type="match status" value="2"/>
</dbReference>
<dbReference type="PROSITE" id="PS50011">
    <property type="entry name" value="PROTEIN_KINASE_DOM"/>
    <property type="match status" value="1"/>
</dbReference>
<dbReference type="InterPro" id="IPR008271">
    <property type="entry name" value="Ser/Thr_kinase_AS"/>
</dbReference>
<gene>
    <name evidence="2" type="ORF">BBJ29_004406</name>
</gene>
<dbReference type="Gene3D" id="3.30.200.20">
    <property type="entry name" value="Phosphorylase Kinase, domain 1"/>
    <property type="match status" value="1"/>
</dbReference>
<dbReference type="EMBL" id="MBAD02002316">
    <property type="protein sequence ID" value="RLN48401.1"/>
    <property type="molecule type" value="Genomic_DNA"/>
</dbReference>
<name>A0A3R7GEU7_9STRA</name>
<dbReference type="InterPro" id="IPR001245">
    <property type="entry name" value="Ser-Thr/Tyr_kinase_cat_dom"/>
</dbReference>
<dbReference type="Proteomes" id="UP000284657">
    <property type="component" value="Unassembled WGS sequence"/>
</dbReference>
<proteinExistence type="predicted"/>
<feature type="domain" description="Protein kinase" evidence="1">
    <location>
        <begin position="534"/>
        <end position="786"/>
    </location>
</feature>
<dbReference type="PANTHER" id="PTHR44329:SF214">
    <property type="entry name" value="PROTEIN KINASE DOMAIN-CONTAINING PROTEIN"/>
    <property type="match status" value="1"/>
</dbReference>
<comment type="caution">
    <text evidence="2">The sequence shown here is derived from an EMBL/GenBank/DDBJ whole genome shotgun (WGS) entry which is preliminary data.</text>
</comment>
<dbReference type="InterPro" id="IPR011009">
    <property type="entry name" value="Kinase-like_dom_sf"/>
</dbReference>
<protein>
    <recommendedName>
        <fullName evidence="1">Protein kinase domain-containing protein</fullName>
    </recommendedName>
</protein>
<dbReference type="InterPro" id="IPR051681">
    <property type="entry name" value="Ser/Thr_Kinases-Pseudokinases"/>
</dbReference>